<sequence length="575" mass="64668">MGRRKLYELSDHEDDEVNTQSEDVYTDGRDSQGEEDEDGDVNPGKLDNVDADNNLDMEDWPRPPARTAQKQTLRHALASVNQVPVPRITRQTKKAKMQHMFRRFSLCHFLTELSEDTVSTTEIQRLKEKTTRLQKQLAIAKGKSRKGRENPVSAEEFEGPESEEDTQIMYSAVATPLPSMSTPKTPQLNLNRLLSTRKVSGKKPVSRNTFRNVITTGDVTSSPTSEMSATLVSSSSAPTMSASSCLTTSINTTTNTDTGSRAGSSDTQINITAEPSATLPLRANWQPGARAKTADYAAEGEAILLRAMRDFEARILGQDFFPDRATRLQWAEKCFRDACATAKAQFISDKRVLKLIATRGSRIRGQVYKWIRVNIVSCYKFDVTVGKRAVKQNIALSRLLSSRNFSGFSYKDREAWTGYAEHSSIIFLLSYIFDESNMGMVFEKYFNPISLQTLASLFTMIRAAISEWSSGTCNKVKKFSEEEYDKYYKAYLIDLTKWDGMNPAVSLNIRHRMYAKARIRMREDSSDDPTVHIVGSIEAQLRQEMEARTGETESEREDSEMDDDGDEDDCGGIEA</sequence>
<feature type="compositionally biased region" description="Acidic residues" evidence="1">
    <location>
        <begin position="49"/>
        <end position="58"/>
    </location>
</feature>
<evidence type="ECO:0000259" key="2">
    <source>
        <dbReference type="Pfam" id="PF20149"/>
    </source>
</evidence>
<feature type="region of interest" description="Disordered" evidence="1">
    <location>
        <begin position="138"/>
        <end position="164"/>
    </location>
</feature>
<proteinExistence type="predicted"/>
<feature type="domain" description="DUF6532" evidence="2">
    <location>
        <begin position="306"/>
        <end position="498"/>
    </location>
</feature>
<organism evidence="3 4">
    <name type="scientific">Lentinula lateritia</name>
    <dbReference type="NCBI Taxonomy" id="40482"/>
    <lineage>
        <taxon>Eukaryota</taxon>
        <taxon>Fungi</taxon>
        <taxon>Dikarya</taxon>
        <taxon>Basidiomycota</taxon>
        <taxon>Agaricomycotina</taxon>
        <taxon>Agaricomycetes</taxon>
        <taxon>Agaricomycetidae</taxon>
        <taxon>Agaricales</taxon>
        <taxon>Marasmiineae</taxon>
        <taxon>Omphalotaceae</taxon>
        <taxon>Lentinula</taxon>
    </lineage>
</organism>
<gene>
    <name evidence="3" type="ORF">C8R41DRAFT_982362</name>
</gene>
<dbReference type="InterPro" id="IPR045341">
    <property type="entry name" value="DUF6532"/>
</dbReference>
<reference evidence="3" key="1">
    <citation type="submission" date="2022-08" db="EMBL/GenBank/DDBJ databases">
        <title>A Global Phylogenomic Analysis of the Shiitake Genus Lentinula.</title>
        <authorList>
            <consortium name="DOE Joint Genome Institute"/>
            <person name="Sierra-Patev S."/>
            <person name="Min B."/>
            <person name="Naranjo-Ortiz M."/>
            <person name="Looney B."/>
            <person name="Konkel Z."/>
            <person name="Slot J.C."/>
            <person name="Sakamoto Y."/>
            <person name="Steenwyk J.L."/>
            <person name="Rokas A."/>
            <person name="Carro J."/>
            <person name="Camarero S."/>
            <person name="Ferreira P."/>
            <person name="Molpeceres G."/>
            <person name="Ruiz-Duenas F.J."/>
            <person name="Serrano A."/>
            <person name="Henrissat B."/>
            <person name="Drula E."/>
            <person name="Hughes K.W."/>
            <person name="Mata J.L."/>
            <person name="Ishikawa N.K."/>
            <person name="Vargas-Isla R."/>
            <person name="Ushijima S."/>
            <person name="Smith C.A."/>
            <person name="Ahrendt S."/>
            <person name="Andreopoulos W."/>
            <person name="He G."/>
            <person name="Labutti K."/>
            <person name="Lipzen A."/>
            <person name="Ng V."/>
            <person name="Riley R."/>
            <person name="Sandor L."/>
            <person name="Barry K."/>
            <person name="Martinez A.T."/>
            <person name="Xiao Y."/>
            <person name="Gibbons J.G."/>
            <person name="Terashima K."/>
            <person name="Grigoriev I.V."/>
            <person name="Hibbett D.S."/>
        </authorList>
    </citation>
    <scope>NUCLEOTIDE SEQUENCE</scope>
    <source>
        <strain evidence="3">RHP3577 ss4</strain>
    </source>
</reference>
<feature type="compositionally biased region" description="Basic and acidic residues" evidence="1">
    <location>
        <begin position="1"/>
        <end position="10"/>
    </location>
</feature>
<dbReference type="EMBL" id="JANVFT010000054">
    <property type="protein sequence ID" value="KAJ4484467.1"/>
    <property type="molecule type" value="Genomic_DNA"/>
</dbReference>
<evidence type="ECO:0000313" key="4">
    <source>
        <dbReference type="Proteomes" id="UP001150217"/>
    </source>
</evidence>
<evidence type="ECO:0000313" key="3">
    <source>
        <dbReference type="EMBL" id="KAJ4484467.1"/>
    </source>
</evidence>
<feature type="compositionally biased region" description="Acidic residues" evidence="1">
    <location>
        <begin position="155"/>
        <end position="164"/>
    </location>
</feature>
<evidence type="ECO:0000256" key="1">
    <source>
        <dbReference type="SAM" id="MobiDB-lite"/>
    </source>
</evidence>
<dbReference type="Proteomes" id="UP001150217">
    <property type="component" value="Unassembled WGS sequence"/>
</dbReference>
<dbReference type="Pfam" id="PF20149">
    <property type="entry name" value="DUF6532"/>
    <property type="match status" value="1"/>
</dbReference>
<feature type="region of interest" description="Disordered" evidence="1">
    <location>
        <begin position="1"/>
        <end position="70"/>
    </location>
</feature>
<feature type="region of interest" description="Disordered" evidence="1">
    <location>
        <begin position="526"/>
        <end position="575"/>
    </location>
</feature>
<accession>A0ABQ8VAU7</accession>
<feature type="compositionally biased region" description="Acidic residues" evidence="1">
    <location>
        <begin position="554"/>
        <end position="575"/>
    </location>
</feature>
<comment type="caution">
    <text evidence="3">The sequence shown here is derived from an EMBL/GenBank/DDBJ whole genome shotgun (WGS) entry which is preliminary data.</text>
</comment>
<protein>
    <recommendedName>
        <fullName evidence="2">DUF6532 domain-containing protein</fullName>
    </recommendedName>
</protein>
<feature type="compositionally biased region" description="Basic and acidic residues" evidence="1">
    <location>
        <begin position="541"/>
        <end position="553"/>
    </location>
</feature>
<keyword evidence="4" id="KW-1185">Reference proteome</keyword>
<name>A0ABQ8VAU7_9AGAR</name>